<proteinExistence type="predicted"/>
<dbReference type="GO" id="GO:0005886">
    <property type="term" value="C:plasma membrane"/>
    <property type="evidence" value="ECO:0007669"/>
    <property type="project" value="UniProtKB-SubCell"/>
</dbReference>
<feature type="transmembrane region" description="Helical" evidence="6">
    <location>
        <begin position="656"/>
        <end position="680"/>
    </location>
</feature>
<dbReference type="STRING" id="1401.BK123_20570"/>
<keyword evidence="3 6" id="KW-0812">Transmembrane</keyword>
<dbReference type="PANTHER" id="PTHR30287">
    <property type="entry name" value="MEMBRANE COMPONENT OF PREDICTED ABC SUPERFAMILY METABOLITE UPTAKE TRANSPORTER"/>
    <property type="match status" value="1"/>
</dbReference>
<feature type="transmembrane region" description="Helical" evidence="6">
    <location>
        <begin position="758"/>
        <end position="777"/>
    </location>
</feature>
<protein>
    <submittedName>
        <fullName evidence="8">ABC transporter permease</fullName>
    </submittedName>
</protein>
<feature type="transmembrane region" description="Helical" evidence="6">
    <location>
        <begin position="358"/>
        <end position="379"/>
    </location>
</feature>
<keyword evidence="5 6" id="KW-0472">Membrane</keyword>
<comment type="subcellular location">
    <subcellularLocation>
        <location evidence="1">Cell membrane</location>
        <topology evidence="1">Multi-pass membrane protein</topology>
    </subcellularLocation>
</comment>
<dbReference type="InterPro" id="IPR003838">
    <property type="entry name" value="ABC3_permease_C"/>
</dbReference>
<feature type="transmembrane region" description="Helical" evidence="6">
    <location>
        <begin position="258"/>
        <end position="290"/>
    </location>
</feature>
<dbReference type="Pfam" id="PF02687">
    <property type="entry name" value="FtsX"/>
    <property type="match status" value="2"/>
</dbReference>
<feature type="transmembrane region" description="Helical" evidence="6">
    <location>
        <begin position="433"/>
        <end position="454"/>
    </location>
</feature>
<dbReference type="Proteomes" id="UP000187074">
    <property type="component" value="Unassembled WGS sequence"/>
</dbReference>
<dbReference type="RefSeq" id="WP_076324248.1">
    <property type="nucleotide sequence ID" value="NZ_MRTF01000007.1"/>
</dbReference>
<feature type="transmembrane region" description="Helical" evidence="6">
    <location>
        <begin position="715"/>
        <end position="738"/>
    </location>
</feature>
<feature type="transmembrane region" description="Helical" evidence="6">
    <location>
        <begin position="311"/>
        <end position="332"/>
    </location>
</feature>
<dbReference type="PANTHER" id="PTHR30287:SF2">
    <property type="entry name" value="BLL1001 PROTEIN"/>
    <property type="match status" value="1"/>
</dbReference>
<evidence type="ECO:0000256" key="1">
    <source>
        <dbReference type="ARBA" id="ARBA00004651"/>
    </source>
</evidence>
<name>A0A1R1AY02_PAELA</name>
<dbReference type="EMBL" id="MRTF01000007">
    <property type="protein sequence ID" value="OME90756.1"/>
    <property type="molecule type" value="Genomic_DNA"/>
</dbReference>
<keyword evidence="4 6" id="KW-1133">Transmembrane helix</keyword>
<dbReference type="OrthoDB" id="2024371at2"/>
<comment type="caution">
    <text evidence="8">The sequence shown here is derived from an EMBL/GenBank/DDBJ whole genome shotgun (WGS) entry which is preliminary data.</text>
</comment>
<dbReference type="InterPro" id="IPR038766">
    <property type="entry name" value="Membrane_comp_ABC_pdt"/>
</dbReference>
<evidence type="ECO:0000313" key="9">
    <source>
        <dbReference type="Proteomes" id="UP000187074"/>
    </source>
</evidence>
<evidence type="ECO:0000256" key="5">
    <source>
        <dbReference type="ARBA" id="ARBA00023136"/>
    </source>
</evidence>
<feature type="domain" description="ABC3 transporter permease C-terminal" evidence="7">
    <location>
        <begin position="265"/>
        <end position="386"/>
    </location>
</feature>
<evidence type="ECO:0000256" key="2">
    <source>
        <dbReference type="ARBA" id="ARBA00022475"/>
    </source>
</evidence>
<feature type="domain" description="ABC3 transporter permease C-terminal" evidence="7">
    <location>
        <begin position="666"/>
        <end position="785"/>
    </location>
</feature>
<dbReference type="AlphaFoldDB" id="A0A1R1AY02"/>
<sequence length="793" mass="86597">MRAILTLCWGNLRKRKMQNTLIALLIALSALLVSTAFTVLMNTENVFNDRHTAAQGAHEVINMTRGLHDKQMVADWWSSQDGVTASSLVPYKPWTGLVYNGKELPNLYLYMINTPPMPHGVNNPLPGTGPEHLTVPEAGEIWIPTSLAYKYNMHIGDELTFTSGTAPVHFTIGAIVIDLSHGGPFSTTARIWMNDADYRSTMGSLSTPEQYMLSLRYAYPEQSGEYWQRFEQALGSPFLEERVSFAELSAFYFIMNKVIGFVMSFLGLIMILVALLTIGFTITDTILANYRTIGILKSIGMTSERIIGTYLLQYGLMAIVALVPALIASRLLSDVIIQNSLSFLKSDTAPVPVQAADVAIWTGCGLLLIILLCVLVYAAKTRHIEPIQAIRYGMSESSHSRTHLHGARIRLLDRWSVPTVIGWKHVSGNKKSAALIFLLMSITVAVLVFGAVLVTSVYRIGETSAQWGYDDADIAIMVIHAEGMDRAEMQAYIQNDPRVLSLNWSGAATGVIADVEGDSDHQQTFSLPLTVVEGSMDEMGFASLAGRNPALPNEVSIGINIARKLDKDIGDILTIYIEGKPQQLLITGTFQSISNLSNVARVTSDLVEQLHPDAGFIQLKSKTDSDALVQQLNERYGPSIQALKQEVLLDSVFKEAAAVLLIPMSMLALLFMAVTCLIVYTTCRLHIRKETKTYGIYASLGLTATDIRRALTSGIAGLAALGALVGIACGVYALPAVLRGLLSTYGIVKLPLIMEWPLAIGLALIALAIAVSGCWLASRILRRTSLRVLVMDS</sequence>
<reference evidence="8 9" key="1">
    <citation type="submission" date="2016-11" db="EMBL/GenBank/DDBJ databases">
        <title>Paenibacillus species isolates.</title>
        <authorList>
            <person name="Beno S.M."/>
        </authorList>
    </citation>
    <scope>NUCLEOTIDE SEQUENCE [LARGE SCALE GENOMIC DNA]</scope>
    <source>
        <strain evidence="8 9">FSL F4-0100</strain>
    </source>
</reference>
<gene>
    <name evidence="8" type="ORF">BK123_20570</name>
</gene>
<organism evidence="8 9">
    <name type="scientific">Paenibacillus lautus</name>
    <name type="common">Bacillus lautus</name>
    <dbReference type="NCBI Taxonomy" id="1401"/>
    <lineage>
        <taxon>Bacteria</taxon>
        <taxon>Bacillati</taxon>
        <taxon>Bacillota</taxon>
        <taxon>Bacilli</taxon>
        <taxon>Bacillales</taxon>
        <taxon>Paenibacillaceae</taxon>
        <taxon>Paenibacillus</taxon>
    </lineage>
</organism>
<evidence type="ECO:0000259" key="7">
    <source>
        <dbReference type="Pfam" id="PF02687"/>
    </source>
</evidence>
<accession>A0A1R1AY02</accession>
<keyword evidence="2" id="KW-1003">Cell membrane</keyword>
<evidence type="ECO:0000256" key="4">
    <source>
        <dbReference type="ARBA" id="ARBA00022989"/>
    </source>
</evidence>
<evidence type="ECO:0000256" key="6">
    <source>
        <dbReference type="SAM" id="Phobius"/>
    </source>
</evidence>
<evidence type="ECO:0000313" key="8">
    <source>
        <dbReference type="EMBL" id="OME90756.1"/>
    </source>
</evidence>
<evidence type="ECO:0000256" key="3">
    <source>
        <dbReference type="ARBA" id="ARBA00022692"/>
    </source>
</evidence>